<dbReference type="Gene3D" id="1.10.357.10">
    <property type="entry name" value="Tetracycline Repressor, domain 2"/>
    <property type="match status" value="1"/>
</dbReference>
<dbReference type="PRINTS" id="PR00455">
    <property type="entry name" value="HTHTETR"/>
</dbReference>
<dbReference type="InterPro" id="IPR001647">
    <property type="entry name" value="HTH_TetR"/>
</dbReference>
<evidence type="ECO:0000256" key="2">
    <source>
        <dbReference type="PROSITE-ProRule" id="PRU00335"/>
    </source>
</evidence>
<protein>
    <submittedName>
        <fullName evidence="4">TetR/AcrR family transcriptional regulator</fullName>
    </submittedName>
</protein>
<dbReference type="PANTHER" id="PTHR30055:SF148">
    <property type="entry name" value="TETR-FAMILY TRANSCRIPTIONAL REGULATOR"/>
    <property type="match status" value="1"/>
</dbReference>
<dbReference type="PROSITE" id="PS50977">
    <property type="entry name" value="HTH_TETR_2"/>
    <property type="match status" value="1"/>
</dbReference>
<dbReference type="AlphaFoldDB" id="A0A9X7U7R1"/>
<dbReference type="SUPFAM" id="SSF46689">
    <property type="entry name" value="Homeodomain-like"/>
    <property type="match status" value="1"/>
</dbReference>
<accession>A0A9X7U7R1</accession>
<reference evidence="4 5" key="1">
    <citation type="submission" date="2020-07" db="EMBL/GenBank/DDBJ databases">
        <title>Whole genome sequence of Sphingobium yanoikuyae A3.</title>
        <authorList>
            <person name="Han S.-S."/>
        </authorList>
    </citation>
    <scope>NUCLEOTIDE SEQUENCE [LARGE SCALE GENOMIC DNA]</scope>
    <source>
        <strain evidence="4 5">A3</strain>
    </source>
</reference>
<dbReference type="InterPro" id="IPR050109">
    <property type="entry name" value="HTH-type_TetR-like_transc_reg"/>
</dbReference>
<evidence type="ECO:0000256" key="1">
    <source>
        <dbReference type="ARBA" id="ARBA00023125"/>
    </source>
</evidence>
<evidence type="ECO:0000313" key="5">
    <source>
        <dbReference type="Proteomes" id="UP000515377"/>
    </source>
</evidence>
<keyword evidence="1 2" id="KW-0238">DNA-binding</keyword>
<dbReference type="EMBL" id="CP060122">
    <property type="protein sequence ID" value="QNG43459.1"/>
    <property type="molecule type" value="Genomic_DNA"/>
</dbReference>
<gene>
    <name evidence="4" type="ORF">H3V42_15845</name>
</gene>
<dbReference type="GO" id="GO:0000976">
    <property type="term" value="F:transcription cis-regulatory region binding"/>
    <property type="evidence" value="ECO:0007669"/>
    <property type="project" value="TreeGrafter"/>
</dbReference>
<dbReference type="InterPro" id="IPR009057">
    <property type="entry name" value="Homeodomain-like_sf"/>
</dbReference>
<dbReference type="PANTHER" id="PTHR30055">
    <property type="entry name" value="HTH-TYPE TRANSCRIPTIONAL REGULATOR RUTR"/>
    <property type="match status" value="1"/>
</dbReference>
<sequence length="198" mass="21664">MEAQNDETQRKPGRPRSLDRDVQIREAAWQLIADLGCGALTFEAIAQAAGCSRSTLYRRFPSKAELILHLLDETARAFAPGFAINAPPREKLLAHANTLVKIYRDYRGVAFIHMFAASRSDKAIADAIGAHAAFVLPHYCEPLRALVPSASEDVIHFAVRTLIGSVIYHVAARGDPASEQELDRLVGAAIYMAQSEPV</sequence>
<feature type="DNA-binding region" description="H-T-H motif" evidence="2">
    <location>
        <begin position="41"/>
        <end position="60"/>
    </location>
</feature>
<evidence type="ECO:0000313" key="4">
    <source>
        <dbReference type="EMBL" id="QNG43459.1"/>
    </source>
</evidence>
<evidence type="ECO:0000259" key="3">
    <source>
        <dbReference type="PROSITE" id="PS50977"/>
    </source>
</evidence>
<proteinExistence type="predicted"/>
<dbReference type="GO" id="GO:0003700">
    <property type="term" value="F:DNA-binding transcription factor activity"/>
    <property type="evidence" value="ECO:0007669"/>
    <property type="project" value="TreeGrafter"/>
</dbReference>
<dbReference type="Pfam" id="PF00440">
    <property type="entry name" value="TetR_N"/>
    <property type="match status" value="1"/>
</dbReference>
<organism evidence="4 5">
    <name type="scientific">Sphingobium yanoikuyae</name>
    <name type="common">Sphingomonas yanoikuyae</name>
    <dbReference type="NCBI Taxonomy" id="13690"/>
    <lineage>
        <taxon>Bacteria</taxon>
        <taxon>Pseudomonadati</taxon>
        <taxon>Pseudomonadota</taxon>
        <taxon>Alphaproteobacteria</taxon>
        <taxon>Sphingomonadales</taxon>
        <taxon>Sphingomonadaceae</taxon>
        <taxon>Sphingobium</taxon>
    </lineage>
</organism>
<name>A0A9X7U7R1_SPHYA</name>
<dbReference type="Proteomes" id="UP000515377">
    <property type="component" value="Chromosome"/>
</dbReference>
<feature type="domain" description="HTH tetR-type" evidence="3">
    <location>
        <begin position="18"/>
        <end position="78"/>
    </location>
</feature>